<organism evidence="2">
    <name type="scientific">marine metagenome</name>
    <dbReference type="NCBI Taxonomy" id="408172"/>
    <lineage>
        <taxon>unclassified sequences</taxon>
        <taxon>metagenomes</taxon>
        <taxon>ecological metagenomes</taxon>
    </lineage>
</organism>
<dbReference type="SUPFAM" id="SSF158682">
    <property type="entry name" value="TerB-like"/>
    <property type="match status" value="1"/>
</dbReference>
<dbReference type="EMBL" id="UINC01142967">
    <property type="protein sequence ID" value="SVD31617.1"/>
    <property type="molecule type" value="Genomic_DNA"/>
</dbReference>
<accession>A0A382UC65</accession>
<dbReference type="InterPro" id="IPR029024">
    <property type="entry name" value="TerB-like"/>
</dbReference>
<gene>
    <name evidence="2" type="ORF">METZ01_LOCUS384471</name>
</gene>
<dbReference type="Pfam" id="PF05099">
    <property type="entry name" value="TerB"/>
    <property type="match status" value="1"/>
</dbReference>
<dbReference type="InterPro" id="IPR007791">
    <property type="entry name" value="DjlA_N"/>
</dbReference>
<evidence type="ECO:0000313" key="2">
    <source>
        <dbReference type="EMBL" id="SVD31617.1"/>
    </source>
</evidence>
<feature type="domain" description="Co-chaperone DjlA N-terminal" evidence="1">
    <location>
        <begin position="2"/>
        <end position="91"/>
    </location>
</feature>
<sequence length="99" mass="11675">DKLLREKFSLKDEEARSLHDLAVTEQSEANQLLGFTRAIKDRYSLEERIELIEMIWEVVYADGELHDYEANLLRRLGGLLYVSDRERGDARKRVLARLR</sequence>
<dbReference type="Gene3D" id="1.10.3680.10">
    <property type="entry name" value="TerB-like"/>
    <property type="match status" value="1"/>
</dbReference>
<proteinExistence type="predicted"/>
<evidence type="ECO:0000259" key="1">
    <source>
        <dbReference type="Pfam" id="PF05099"/>
    </source>
</evidence>
<dbReference type="AlphaFoldDB" id="A0A382UC65"/>
<feature type="non-terminal residue" evidence="2">
    <location>
        <position position="1"/>
    </location>
</feature>
<reference evidence="2" key="1">
    <citation type="submission" date="2018-05" db="EMBL/GenBank/DDBJ databases">
        <authorList>
            <person name="Lanie J.A."/>
            <person name="Ng W.-L."/>
            <person name="Kazmierczak K.M."/>
            <person name="Andrzejewski T.M."/>
            <person name="Davidsen T.M."/>
            <person name="Wayne K.J."/>
            <person name="Tettelin H."/>
            <person name="Glass J.I."/>
            <person name="Rusch D."/>
            <person name="Podicherti R."/>
            <person name="Tsui H.-C.T."/>
            <person name="Winkler M.E."/>
        </authorList>
    </citation>
    <scope>NUCLEOTIDE SEQUENCE</scope>
</reference>
<dbReference type="CDD" id="cd07313">
    <property type="entry name" value="terB_like_2"/>
    <property type="match status" value="1"/>
</dbReference>
<name>A0A382UC65_9ZZZZ</name>
<protein>
    <recommendedName>
        <fullName evidence="1">Co-chaperone DjlA N-terminal domain-containing protein</fullName>
    </recommendedName>
</protein>